<proteinExistence type="predicted"/>
<gene>
    <name evidence="2" type="ORF">GCM10010411_51550</name>
</gene>
<dbReference type="Gene3D" id="3.90.820.10">
    <property type="entry name" value="Structural Genomics, Unknown Function 30-nov-00 1gh9 Mol_id"/>
    <property type="match status" value="1"/>
</dbReference>
<dbReference type="PANTHER" id="PTHR38444">
    <property type="entry name" value="ENTEROBACTIN BIOSYNTHESIS PROTEIN YBDZ"/>
    <property type="match status" value="1"/>
</dbReference>
<protein>
    <submittedName>
        <fullName evidence="2">MbtH family protein</fullName>
    </submittedName>
</protein>
<sequence>MSTNPFEDAEGRYHVLVNHEGQHSLWPAFAEIPSGWTPVFGEDTREACLAYVEENWTDLRPKSLIKAMNPN</sequence>
<dbReference type="Proteomes" id="UP001501509">
    <property type="component" value="Unassembled WGS sequence"/>
</dbReference>
<dbReference type="InterPro" id="IPR005153">
    <property type="entry name" value="MbtH-like_dom"/>
</dbReference>
<dbReference type="Pfam" id="PF03621">
    <property type="entry name" value="MbtH"/>
    <property type="match status" value="1"/>
</dbReference>
<dbReference type="RefSeq" id="WP_344544854.1">
    <property type="nucleotide sequence ID" value="NZ_BAAATD010000007.1"/>
</dbReference>
<feature type="domain" description="MbtH-like" evidence="1">
    <location>
        <begin position="4"/>
        <end position="54"/>
    </location>
</feature>
<name>A0ABN3Q044_9ACTN</name>
<evidence type="ECO:0000313" key="3">
    <source>
        <dbReference type="Proteomes" id="UP001501509"/>
    </source>
</evidence>
<evidence type="ECO:0000313" key="2">
    <source>
        <dbReference type="EMBL" id="GAA2610815.1"/>
    </source>
</evidence>
<dbReference type="PANTHER" id="PTHR38444:SF1">
    <property type="entry name" value="ENTEROBACTIN BIOSYNTHESIS PROTEIN YBDZ"/>
    <property type="match status" value="1"/>
</dbReference>
<organism evidence="2 3">
    <name type="scientific">Actinomadura fulvescens</name>
    <dbReference type="NCBI Taxonomy" id="46160"/>
    <lineage>
        <taxon>Bacteria</taxon>
        <taxon>Bacillati</taxon>
        <taxon>Actinomycetota</taxon>
        <taxon>Actinomycetes</taxon>
        <taxon>Streptosporangiales</taxon>
        <taxon>Thermomonosporaceae</taxon>
        <taxon>Actinomadura</taxon>
    </lineage>
</organism>
<reference evidence="3" key="1">
    <citation type="journal article" date="2019" name="Int. J. Syst. Evol. Microbiol.">
        <title>The Global Catalogue of Microorganisms (GCM) 10K type strain sequencing project: providing services to taxonomists for standard genome sequencing and annotation.</title>
        <authorList>
            <consortium name="The Broad Institute Genomics Platform"/>
            <consortium name="The Broad Institute Genome Sequencing Center for Infectious Disease"/>
            <person name="Wu L."/>
            <person name="Ma J."/>
        </authorList>
    </citation>
    <scope>NUCLEOTIDE SEQUENCE [LARGE SCALE GENOMIC DNA]</scope>
    <source>
        <strain evidence="3">JCM 6833</strain>
    </source>
</reference>
<dbReference type="InterPro" id="IPR038020">
    <property type="entry name" value="MbtH-like_sf"/>
</dbReference>
<evidence type="ECO:0000259" key="1">
    <source>
        <dbReference type="SMART" id="SM00923"/>
    </source>
</evidence>
<dbReference type="EMBL" id="BAAATD010000007">
    <property type="protein sequence ID" value="GAA2610815.1"/>
    <property type="molecule type" value="Genomic_DNA"/>
</dbReference>
<accession>A0ABN3Q044</accession>
<keyword evidence="3" id="KW-1185">Reference proteome</keyword>
<comment type="caution">
    <text evidence="2">The sequence shown here is derived from an EMBL/GenBank/DDBJ whole genome shotgun (WGS) entry which is preliminary data.</text>
</comment>
<dbReference type="InterPro" id="IPR037407">
    <property type="entry name" value="MLP_fam"/>
</dbReference>
<dbReference type="SUPFAM" id="SSF160582">
    <property type="entry name" value="MbtH-like"/>
    <property type="match status" value="1"/>
</dbReference>
<dbReference type="SMART" id="SM00923">
    <property type="entry name" value="MbtH"/>
    <property type="match status" value="1"/>
</dbReference>